<dbReference type="Pfam" id="PF00561">
    <property type="entry name" value="Abhydrolase_1"/>
    <property type="match status" value="1"/>
</dbReference>
<dbReference type="EMBL" id="CACRSN010000009">
    <property type="protein sequence ID" value="VYT12409.1"/>
    <property type="molecule type" value="Genomic_DNA"/>
</dbReference>
<dbReference type="AlphaFoldDB" id="A0A6N2U4P2"/>
<reference evidence="2" key="1">
    <citation type="submission" date="2019-11" db="EMBL/GenBank/DDBJ databases">
        <authorList>
            <person name="Feng L."/>
        </authorList>
    </citation>
    <scope>NUCLEOTIDE SEQUENCE</scope>
    <source>
        <strain evidence="2">BbreveLFYP81</strain>
    </source>
</reference>
<name>A0A6N2U4P2_BIFBR</name>
<dbReference type="Gene3D" id="3.40.50.1820">
    <property type="entry name" value="alpha/beta hydrolase"/>
    <property type="match status" value="1"/>
</dbReference>
<proteinExistence type="predicted"/>
<dbReference type="GO" id="GO:0046464">
    <property type="term" value="P:acylglycerol catabolic process"/>
    <property type="evidence" value="ECO:0007669"/>
    <property type="project" value="TreeGrafter"/>
</dbReference>
<dbReference type="PANTHER" id="PTHR43798">
    <property type="entry name" value="MONOACYLGLYCEROL LIPASE"/>
    <property type="match status" value="1"/>
</dbReference>
<dbReference type="RefSeq" id="WP_421727394.1">
    <property type="nucleotide sequence ID" value="NZ_CACRSN010000009.1"/>
</dbReference>
<gene>
    <name evidence="2" type="ORF">BBLFYP81_01728</name>
</gene>
<feature type="domain" description="AB hydrolase-1" evidence="1">
    <location>
        <begin position="48"/>
        <end position="278"/>
    </location>
</feature>
<dbReference type="InterPro" id="IPR029058">
    <property type="entry name" value="AB_hydrolase_fold"/>
</dbReference>
<dbReference type="SUPFAM" id="SSF53474">
    <property type="entry name" value="alpha/beta-Hydrolases"/>
    <property type="match status" value="1"/>
</dbReference>
<dbReference type="InterPro" id="IPR000073">
    <property type="entry name" value="AB_hydrolase_1"/>
</dbReference>
<organism evidence="2">
    <name type="scientific">Bifidobacterium breve</name>
    <dbReference type="NCBI Taxonomy" id="1685"/>
    <lineage>
        <taxon>Bacteria</taxon>
        <taxon>Bacillati</taxon>
        <taxon>Actinomycetota</taxon>
        <taxon>Actinomycetes</taxon>
        <taxon>Bifidobacteriales</taxon>
        <taxon>Bifidobacteriaceae</taxon>
        <taxon>Bifidobacterium</taxon>
    </lineage>
</organism>
<evidence type="ECO:0000259" key="1">
    <source>
        <dbReference type="Pfam" id="PF00561"/>
    </source>
</evidence>
<protein>
    <submittedName>
        <fullName evidence="2">Short chain dehydrogenase</fullName>
    </submittedName>
</protein>
<evidence type="ECO:0000313" key="2">
    <source>
        <dbReference type="EMBL" id="VYT12409.1"/>
    </source>
</evidence>
<dbReference type="PANTHER" id="PTHR43798:SF5">
    <property type="entry name" value="MONOACYLGLYCEROL LIPASE ABHD6"/>
    <property type="match status" value="1"/>
</dbReference>
<sequence>MTTSLIGKGKAFGLLPKPETIEPVVIHTAVGPITAIHQPSMTGESKGTVLFVPGFTGSKEDFYDLFPLLGEYGWDVWAISQRGQGDSIAPEGRAEYTREKTAGDVVEIAQIIAQAQGVDRVHLLGHSFGGTVAQAALIEKPIIFDSLTLMCSGPHGWPGRKADLRARLLDHPGVDLWRLDNPDRASIPDEDLNVNDRFLRIRSERTSHDQLIGAIDQLANTHDTTFEVKATGVPVLVFHGENDNWAWPQEWQRRMAELLDSRYEIIPNAFHCPNGENPKPTAALLNDFWTSVTKGKSND</sequence>
<dbReference type="InterPro" id="IPR050266">
    <property type="entry name" value="AB_hydrolase_sf"/>
</dbReference>
<accession>A0A6N2U4P2</accession>
<dbReference type="GO" id="GO:0047372">
    <property type="term" value="F:monoacylglycerol lipase activity"/>
    <property type="evidence" value="ECO:0007669"/>
    <property type="project" value="TreeGrafter"/>
</dbReference>
<dbReference type="GO" id="GO:0016020">
    <property type="term" value="C:membrane"/>
    <property type="evidence" value="ECO:0007669"/>
    <property type="project" value="TreeGrafter"/>
</dbReference>